<dbReference type="InterPro" id="IPR054354">
    <property type="entry name" value="DYNC2H1-like_lid"/>
</dbReference>
<dbReference type="Pfam" id="PF12775">
    <property type="entry name" value="AAA_7"/>
    <property type="match status" value="1"/>
</dbReference>
<dbReference type="InterPro" id="IPR013594">
    <property type="entry name" value="Dynein_heavy_tail"/>
</dbReference>
<dbReference type="CDD" id="cd00009">
    <property type="entry name" value="AAA"/>
    <property type="match status" value="1"/>
</dbReference>
<dbReference type="GO" id="GO:0030473">
    <property type="term" value="P:nuclear migration along microtubule"/>
    <property type="evidence" value="ECO:0007669"/>
    <property type="project" value="UniProtKB-ARBA"/>
</dbReference>
<dbReference type="GO" id="GO:0005938">
    <property type="term" value="C:cell cortex"/>
    <property type="evidence" value="ECO:0007669"/>
    <property type="project" value="UniProtKB-ARBA"/>
</dbReference>
<dbReference type="GO" id="GO:0045505">
    <property type="term" value="F:dynein intermediate chain binding"/>
    <property type="evidence" value="ECO:0007669"/>
    <property type="project" value="InterPro"/>
</dbReference>
<gene>
    <name evidence="18" type="ORF">MPSI1_000692</name>
</gene>
<dbReference type="InterPro" id="IPR035699">
    <property type="entry name" value="AAA_6"/>
</dbReference>
<evidence type="ECO:0000313" key="19">
    <source>
        <dbReference type="Proteomes" id="UP001214628"/>
    </source>
</evidence>
<keyword evidence="6" id="KW-0963">Cytoplasm</keyword>
<evidence type="ECO:0000256" key="6">
    <source>
        <dbReference type="ARBA" id="ARBA00022490"/>
    </source>
</evidence>
<evidence type="ECO:0000256" key="10">
    <source>
        <dbReference type="ARBA" id="ARBA00022840"/>
    </source>
</evidence>
<dbReference type="FunFam" id="1.20.140.100:FF:000002">
    <property type="entry name" value="Cytoplasmic dynein heavy chain 1"/>
    <property type="match status" value="1"/>
</dbReference>
<evidence type="ECO:0000256" key="15">
    <source>
        <dbReference type="ARBA" id="ARBA00033439"/>
    </source>
</evidence>
<evidence type="ECO:0000256" key="5">
    <source>
        <dbReference type="ARBA" id="ARBA00022459"/>
    </source>
</evidence>
<dbReference type="Pfam" id="PF12780">
    <property type="entry name" value="AAA_8"/>
    <property type="match status" value="1"/>
</dbReference>
<dbReference type="Gene3D" id="1.20.140.100">
    <property type="entry name" value="Dynein heavy chain, N-terminal domain 2"/>
    <property type="match status" value="1"/>
</dbReference>
<dbReference type="GO" id="GO:0000741">
    <property type="term" value="P:karyogamy"/>
    <property type="evidence" value="ECO:0007669"/>
    <property type="project" value="UniProtKB-KW"/>
</dbReference>
<dbReference type="Pfam" id="PF08393">
    <property type="entry name" value="DHC_N2"/>
    <property type="match status" value="1"/>
</dbReference>
<comment type="function">
    <text evidence="16">Cytoplasmic dynein acts as a motor for the intracellular retrograde motility of vesicles and organelles along microtubules. Dynein has ATPase activity; the force-producing power stroke is thought to occur on release of ADP. Required to maintain uniform nuclear distribution in hyphae. May play an important role in the proper orientation of the mitotic spindle into the budding daughter cell yeast. Probably required for normal progression of the cell cycle.</text>
</comment>
<keyword evidence="8" id="KW-0677">Repeat</keyword>
<evidence type="ECO:0000256" key="14">
    <source>
        <dbReference type="ARBA" id="ARBA00023212"/>
    </source>
</evidence>
<keyword evidence="11" id="KW-0243">Dynein</keyword>
<keyword evidence="14" id="KW-0206">Cytoskeleton</keyword>
<dbReference type="InterPro" id="IPR013602">
    <property type="entry name" value="Dynein_heavy_linker"/>
</dbReference>
<evidence type="ECO:0000256" key="9">
    <source>
        <dbReference type="ARBA" id="ARBA00022741"/>
    </source>
</evidence>
<dbReference type="Gene3D" id="1.10.472.130">
    <property type="match status" value="1"/>
</dbReference>
<dbReference type="FunFam" id="3.40.50.300:FF:002357">
    <property type="entry name" value="Glutathione S-transferase class-mu 26 kDa isozyme"/>
    <property type="match status" value="1"/>
</dbReference>
<dbReference type="Pfam" id="PF22597">
    <property type="entry name" value="DYN_lid"/>
    <property type="match status" value="1"/>
</dbReference>
<dbReference type="GO" id="GO:0005868">
    <property type="term" value="C:cytoplasmic dynein complex"/>
    <property type="evidence" value="ECO:0007669"/>
    <property type="project" value="UniProtKB-ARBA"/>
</dbReference>
<dbReference type="InterPro" id="IPR003593">
    <property type="entry name" value="AAA+_ATPase"/>
</dbReference>
<keyword evidence="9" id="KW-0547">Nucleotide-binding</keyword>
<protein>
    <recommendedName>
        <fullName evidence="4">Dynein heavy chain, cytoplasmic</fullName>
    </recommendedName>
    <alternativeName>
        <fullName evidence="15">Dynein heavy chain, cytosolic</fullName>
    </alternativeName>
</protein>
<dbReference type="InterPro" id="IPR043157">
    <property type="entry name" value="Dynein_AAA1S"/>
</dbReference>
<evidence type="ECO:0000256" key="1">
    <source>
        <dbReference type="ARBA" id="ARBA00004245"/>
    </source>
</evidence>
<feature type="domain" description="AAA+ ATPase" evidence="17">
    <location>
        <begin position="2463"/>
        <end position="2611"/>
    </location>
</feature>
<dbReference type="Gene3D" id="3.20.180.20">
    <property type="entry name" value="Dynein heavy chain, N-terminal domain 2"/>
    <property type="match status" value="1"/>
</dbReference>
<reference evidence="18" key="1">
    <citation type="submission" date="2023-02" db="EMBL/GenBank/DDBJ databases">
        <title>Mating type loci evolution in Malassezia.</title>
        <authorList>
            <person name="Coelho M.A."/>
        </authorList>
    </citation>
    <scope>NUCLEOTIDE SEQUENCE</scope>
    <source>
        <strain evidence="18">CBS 14136</strain>
    </source>
</reference>
<dbReference type="GO" id="GO:0000235">
    <property type="term" value="C:astral microtubule"/>
    <property type="evidence" value="ECO:0007669"/>
    <property type="project" value="UniProtKB-ARBA"/>
</dbReference>
<dbReference type="InterPro" id="IPR042222">
    <property type="entry name" value="Dynein_2_N"/>
</dbReference>
<keyword evidence="12" id="KW-0175">Coiled coil</keyword>
<accession>A0AAF0F3E6</accession>
<dbReference type="GO" id="GO:0051959">
    <property type="term" value="F:dynein light intermediate chain binding"/>
    <property type="evidence" value="ECO:0007669"/>
    <property type="project" value="InterPro"/>
</dbReference>
<comment type="similarity">
    <text evidence="2">Belongs to the dynein heavy chain family.</text>
</comment>
<evidence type="ECO:0000256" key="3">
    <source>
        <dbReference type="ARBA" id="ARBA00011655"/>
    </source>
</evidence>
<dbReference type="Pfam" id="PF17852">
    <property type="entry name" value="Dynein_AAA_lid"/>
    <property type="match status" value="1"/>
</dbReference>
<feature type="domain" description="AAA+ ATPase" evidence="17">
    <location>
        <begin position="1814"/>
        <end position="1962"/>
    </location>
</feature>
<dbReference type="InterPro" id="IPR041466">
    <property type="entry name" value="Dynein_AAA5_ext"/>
</dbReference>
<evidence type="ECO:0000256" key="16">
    <source>
        <dbReference type="ARBA" id="ARBA00053342"/>
    </source>
</evidence>
<dbReference type="SMART" id="SM00382">
    <property type="entry name" value="AAA"/>
    <property type="match status" value="3"/>
</dbReference>
<name>A0AAF0F3E6_9BASI</name>
<evidence type="ECO:0000256" key="7">
    <source>
        <dbReference type="ARBA" id="ARBA00022701"/>
    </source>
</evidence>
<evidence type="ECO:0000256" key="2">
    <source>
        <dbReference type="ARBA" id="ARBA00008887"/>
    </source>
</evidence>
<evidence type="ECO:0000256" key="11">
    <source>
        <dbReference type="ARBA" id="ARBA00023017"/>
    </source>
</evidence>
<dbReference type="Pfam" id="PF08385">
    <property type="entry name" value="DHC_N1"/>
    <property type="match status" value="1"/>
</dbReference>
<dbReference type="Gene3D" id="3.40.50.300">
    <property type="entry name" value="P-loop containing nucleotide triphosphate hydrolases"/>
    <property type="match status" value="3"/>
</dbReference>
<dbReference type="InterPro" id="IPR024317">
    <property type="entry name" value="Dynein_heavy_chain_D4_dom"/>
</dbReference>
<dbReference type="GO" id="GO:0005816">
    <property type="term" value="C:spindle pole body"/>
    <property type="evidence" value="ECO:0007669"/>
    <property type="project" value="UniProtKB-ARBA"/>
</dbReference>
<keyword evidence="5" id="KW-0415">Karyogamy</keyword>
<organism evidence="18 19">
    <name type="scientific">Malassezia psittaci</name>
    <dbReference type="NCBI Taxonomy" id="1821823"/>
    <lineage>
        <taxon>Eukaryota</taxon>
        <taxon>Fungi</taxon>
        <taxon>Dikarya</taxon>
        <taxon>Basidiomycota</taxon>
        <taxon>Ustilaginomycotina</taxon>
        <taxon>Malasseziomycetes</taxon>
        <taxon>Malasseziales</taxon>
        <taxon>Malasseziaceae</taxon>
        <taxon>Malassezia</taxon>
    </lineage>
</organism>
<dbReference type="InterPro" id="IPR027417">
    <property type="entry name" value="P-loop_NTPase"/>
</dbReference>
<dbReference type="GO" id="GO:1902850">
    <property type="term" value="P:microtubule cytoskeleton organization involved in mitosis"/>
    <property type="evidence" value="ECO:0007669"/>
    <property type="project" value="UniProtKB-ARBA"/>
</dbReference>
<sequence length="2969" mass="337669">MDDSALKAYVRTLLPALLGVEDVYFDDDAESQWDETEEAFLNDASVPVVFVDQHTGKDQSNRYALARRPTYAPPEHFSSVALMKTRAHIDNNSSLASQLRVVSLLNTTVKQGQNEVVALLETPYEALELVVHNIMTPWFDAYALNERFDEERRKKDDEIPFVKRKFAELELSLRHLQQGVEIPQVVLTLHPVIQSAVESCEQQHIPPTMAAIDPPELLQDVQFVNELHTEMNGWVRAIQKVTKLDRDASSGTAMQEIHFWNAMEHALEGLEKQLNASGIALTLEVLTNAKRFHATVSFHTDTGIKDSLERVRSYNVLMRDFPLPELLAANSLAACGDALHAIFGVLTKKLRVCTYPVSRALEFVEAISREMIDVLLRILTASAPMQMAYDASMAAFNSALQVLQEWDDLVKEFVYIARDLTRKRAERYIPIKVTANHAALRTRLEYLQRFRSAHQELVEMVDVSRTWSSTSTPLMTELSAAMDPMQLIDALDVSEKGTTLLSQAETRYNKRIAHVESLLVEKLRSLLDDAQSAREQLRILAQCNKLFVRPKIRAAVQEYQQVLLKSVQSDIDTLYTKFRAGFRNSDAHLAAQLRHQPEIVGAIVWANEIERQLKMYLQRVHDVLGAAWEHYADGQRIHSESTAFARKLDTRPLLTAWSQDVTKRGTHVTGPLLQVAKERGSGRWRLIANYDAQAFAFAKEAHALTMLGMSIPQALLSAALDLRRIYPFALSLVHALQTLERLHSQLRPPITSLMASIENEVQSLLTQAMNGRWERFLDSYNSVYSSASADALQENPQVVLVEQLANMCVVYEERVQQVLQHNSQINLAIEALNHCDYDPLAFQEHLDKVQEIIDTLSMQAYPNIDLFVASINEQIERCLQARLVTSLAQFSAEFAPKHEKAPVILHVRLVHTTLVLEPSIEHAREHWYGMLRKVLEVVLHLPCVHTTHYELQLKQSASIQYYNLLSKLPDDALTASLGHVESRLADAKSFATRWIQLQYLWDTEAENVALQLGQDLDEWHAFVQRLRNARALVDSPSPRRSFTLVEVDVEPAQARVATKFDAWEADLLKHYAKILAKAMSSSYTQLNRTRSELEPLQVAGNSTAQIVQMITLVHRLNQQTNHVGDLKHYFEAGQEILHRRRLTPSDWLHFEQIAGETAASEQLLAAKRALIRDEHDTIYSRIIAEDRAVAEQADSVAAAWSKQRPIQGDIPAHRAQETLANFASRITKLKHLQTKTNLALESFGLSPRTSSAVDLVAEEMTELSSAWGTIAEVGAQLDDLRSTPWPSVEMRTVRQRLDALLRTCRAMPSRIRQFAAYEHIQEEISMLLKHVGLLQDLRSDAFQERHWRTLYKQLGKRYLPSSQTLGQVWDLDWRANLGLLRSSIEEAQGQYALELYLQQVREAWSVYALDLVNYRNECMLIRGFDALFQLAAEHASGLRAMSASPHYRIFEEEALRWEEKITRIQSIFDLWMQVQRQFVYLNGIFTSGPEIKRMLPMETNRFQSITVEFMTILRRLQKAPYVLEVLVQPGLESTLERLAELLHKIQTALGEYLERERVRYPRFFFVGDDDLLEMLGNRQDVKRVASHLHKMFAGIRDVRETGDCIEQVVSHSGDVLTLTNPVSLYQHSALHEWLAALERSIADTLRETLADQLKSLSTGTYLSWVEKQLPQIAVLSTQVQWARDIEEVLYDQQALSQLLERLQERVQVVAESIAQADRPMRRTSEHILTLVTHQHEVTQGLLTLHHSLQSKKDLKFAWEYELRHYFDETTNELTVRISNATFTYGFEFLDVGERLVRTPLTSASFAALTQALQARMGGAPFGPAGTGKTETVKALANELGRLVFVFNCDNQFDGPAMARILAGLCRVGAWGCFDEFNRLDENVLSSVSQQIQAVQNGLSDPAHITKLNTNHIPVHPHTGIFVTMNPNYAGRSHLPENLKQLFRSIAMTVPDLSRIVHILLLVYGFQYAQKLASKIVLLFDLCSQQLNGQDYYDFGLRALKAVLRRAAILRRNSSIKDQDRYREEQAILVQSIREIIPPKLTLDDLPVFYGLVEDMFPKSDHESAKYNALREAISDLCRSENLEEGAWSEKVIQLYQMQQVALGILIVGPAASGKTCAWKTLLKAFERAENVSHAVHVLEPKVWSREHLWGTIDVTTREWTDGLFTRILRRISENSRGEEEKRHWIIFDGDIDPEWVENLNSVLDDNQALTLPTGERLAVPHNVRVLFEVESVEHATLATITRCGMVAFSSDLITRAARLQHALSELQHSPPSEDEFASLTLNDQTTKQVMAWTRDAVQRHCEPDGLINSVMNVAHEIPHIMEFDDARGIKTLFALLRRSVDQVLSYNARHIDFPMTKDQVVLYLQRALCIALVWACAGDASLSVRQVIGQEIQQHPIVSDLNLPMGELVDYYVDCTPDSPFRSWSEQVVPVEVETSAIANANTVIPTLDTVRQEELVHAFLIDHRPVILCGPPGSGKTMVLTETLRRMADVHLVGLNLSSQTTPKAMLRLLEEHCSYEKTVHGTCLVPRRIGQRLVVFCDEINLPSPDAYSTQPVISFLRQLVEQHGFWRKRAWVRLDRVQFVGACNPPTDPGRTPLSRRFLRHAPVLMVDYPSQPSLYQIYQTLIRSALRTMPNLIGYAEALTTAMVNFYTESQRRFTAELQAHYIYSPRELTRWVRGLYRMLQQSDSINLSEFVRMWAYEGLRLFQDRLVLQEERQWTDSALDDVVRNAFPSLDISTSLQRPILYSDWLTKEIRSVDRAPLRRYAEARITGYSEEELETSLVLHDSALDLALSCDRVLQQKAGHLLLIGVSGSGRSTIAQFCAWLRGLTIFALPMGQTYRDEDFDEDLRRLLRRVGVRGERVCWAMDEGQIAYPARLEKINTLLANADVPGLFEGEEHTSLLSALRDAAQRENLVLAAEEELLQFFRNQILSNLHVVLTMNPPEGGVGEKATTSPALFNRCTLVYCW</sequence>
<keyword evidence="7" id="KW-0493">Microtubule</keyword>
<dbReference type="FunFam" id="3.40.50.300:FF:000996">
    <property type="entry name" value="Cytoplasmic dynein heavy chain"/>
    <property type="match status" value="1"/>
</dbReference>
<proteinExistence type="inferred from homology"/>
<dbReference type="Proteomes" id="UP001214628">
    <property type="component" value="Chromosome 1"/>
</dbReference>
<dbReference type="Gene3D" id="1.20.58.1120">
    <property type="match status" value="1"/>
</dbReference>
<dbReference type="Gene3D" id="1.10.287.2620">
    <property type="match status" value="1"/>
</dbReference>
<dbReference type="PANTHER" id="PTHR46532:SF4">
    <property type="entry name" value="AAA+ ATPASE DOMAIN-CONTAINING PROTEIN"/>
    <property type="match status" value="1"/>
</dbReference>
<feature type="domain" description="AAA+ ATPase" evidence="17">
    <location>
        <begin position="2803"/>
        <end position="2964"/>
    </location>
</feature>
<dbReference type="GO" id="GO:0005858">
    <property type="term" value="C:axonemal dynein complex"/>
    <property type="evidence" value="ECO:0007669"/>
    <property type="project" value="TreeGrafter"/>
</dbReference>
<keyword evidence="19" id="KW-1185">Reference proteome</keyword>
<dbReference type="InterPro" id="IPR042228">
    <property type="entry name" value="Dynein_linker_3"/>
</dbReference>
<evidence type="ECO:0000256" key="12">
    <source>
        <dbReference type="ARBA" id="ARBA00023054"/>
    </source>
</evidence>
<dbReference type="GO" id="GO:0005524">
    <property type="term" value="F:ATP binding"/>
    <property type="evidence" value="ECO:0007669"/>
    <property type="project" value="UniProtKB-KW"/>
</dbReference>
<dbReference type="Gene3D" id="1.10.8.710">
    <property type="match status" value="1"/>
</dbReference>
<evidence type="ECO:0000313" key="18">
    <source>
        <dbReference type="EMBL" id="WFD42055.1"/>
    </source>
</evidence>
<dbReference type="Gene3D" id="1.20.920.30">
    <property type="match status" value="1"/>
</dbReference>
<dbReference type="SUPFAM" id="SSF52540">
    <property type="entry name" value="P-loop containing nucleoside triphosphate hydrolases"/>
    <property type="match status" value="4"/>
</dbReference>
<dbReference type="PANTHER" id="PTHR46532">
    <property type="entry name" value="MALE FERTILITY FACTOR KL5"/>
    <property type="match status" value="1"/>
</dbReference>
<dbReference type="InterPro" id="IPR026983">
    <property type="entry name" value="DHC"/>
</dbReference>
<keyword evidence="13" id="KW-0505">Motor protein</keyword>
<evidence type="ECO:0000259" key="17">
    <source>
        <dbReference type="SMART" id="SM00382"/>
    </source>
</evidence>
<comment type="subunit">
    <text evidence="3">Consists of at least two heavy chains and a number of intermediate and light chains.</text>
</comment>
<dbReference type="GO" id="GO:0008569">
    <property type="term" value="F:minus-end-directed microtubule motor activity"/>
    <property type="evidence" value="ECO:0007669"/>
    <property type="project" value="UniProtKB-ARBA"/>
</dbReference>
<dbReference type="GO" id="GO:0000070">
    <property type="term" value="P:mitotic sister chromatid segregation"/>
    <property type="evidence" value="ECO:0007669"/>
    <property type="project" value="UniProtKB-ARBA"/>
</dbReference>
<dbReference type="Pfam" id="PF12774">
    <property type="entry name" value="AAA_6"/>
    <property type="match status" value="1"/>
</dbReference>
<evidence type="ECO:0000256" key="13">
    <source>
        <dbReference type="ARBA" id="ARBA00023175"/>
    </source>
</evidence>
<evidence type="ECO:0000256" key="8">
    <source>
        <dbReference type="ARBA" id="ARBA00022737"/>
    </source>
</evidence>
<evidence type="ECO:0000256" key="4">
    <source>
        <dbReference type="ARBA" id="ARBA00022197"/>
    </source>
</evidence>
<comment type="subcellular location">
    <subcellularLocation>
        <location evidence="1">Cytoplasm</location>
        <location evidence="1">Cytoskeleton</location>
    </subcellularLocation>
</comment>
<keyword evidence="10" id="KW-0067">ATP-binding</keyword>
<dbReference type="EMBL" id="CP118375">
    <property type="protein sequence ID" value="WFD42055.1"/>
    <property type="molecule type" value="Genomic_DNA"/>
</dbReference>